<reference evidence="2 3" key="1">
    <citation type="journal article" date="2010" name="Proc. Natl. Acad. Sci. U.S.A.">
        <title>Insights into evolution of multicellular fungi from the assembled chromosomes of the mushroom Coprinopsis cinerea (Coprinus cinereus).</title>
        <authorList>
            <person name="Stajich J.E."/>
            <person name="Wilke S.K."/>
            <person name="Ahren D."/>
            <person name="Au C.H."/>
            <person name="Birren B.W."/>
            <person name="Borodovsky M."/>
            <person name="Burns C."/>
            <person name="Canback B."/>
            <person name="Casselton L.A."/>
            <person name="Cheng C.K."/>
            <person name="Deng J."/>
            <person name="Dietrich F.S."/>
            <person name="Fargo D.C."/>
            <person name="Farman M.L."/>
            <person name="Gathman A.C."/>
            <person name="Goldberg J."/>
            <person name="Guigo R."/>
            <person name="Hoegger P.J."/>
            <person name="Hooker J.B."/>
            <person name="Huggins A."/>
            <person name="James T.Y."/>
            <person name="Kamada T."/>
            <person name="Kilaru S."/>
            <person name="Kodira C."/>
            <person name="Kues U."/>
            <person name="Kupfer D."/>
            <person name="Kwan H.S."/>
            <person name="Lomsadze A."/>
            <person name="Li W."/>
            <person name="Lilly W.W."/>
            <person name="Ma L.J."/>
            <person name="Mackey A.J."/>
            <person name="Manning G."/>
            <person name="Martin F."/>
            <person name="Muraguchi H."/>
            <person name="Natvig D.O."/>
            <person name="Palmerini H."/>
            <person name="Ramesh M.A."/>
            <person name="Rehmeyer C.J."/>
            <person name="Roe B.A."/>
            <person name="Shenoy N."/>
            <person name="Stanke M."/>
            <person name="Ter-Hovhannisyan V."/>
            <person name="Tunlid A."/>
            <person name="Velagapudi R."/>
            <person name="Vision T.J."/>
            <person name="Zeng Q."/>
            <person name="Zolan M.E."/>
            <person name="Pukkila P.J."/>
        </authorList>
    </citation>
    <scope>NUCLEOTIDE SEQUENCE [LARGE SCALE GENOMIC DNA]</scope>
    <source>
        <strain evidence="3">Okayama-7 / 130 / ATCC MYA-4618 / FGSC 9003</strain>
    </source>
</reference>
<keyword evidence="2" id="KW-0808">Transferase</keyword>
<dbReference type="OrthoDB" id="5987198at2759"/>
<evidence type="ECO:0000259" key="1">
    <source>
        <dbReference type="PROSITE" id="PS50011"/>
    </source>
</evidence>
<organism evidence="2 3">
    <name type="scientific">Coprinopsis cinerea (strain Okayama-7 / 130 / ATCC MYA-4618 / FGSC 9003)</name>
    <name type="common">Inky cap fungus</name>
    <name type="synonym">Hormographiella aspergillata</name>
    <dbReference type="NCBI Taxonomy" id="240176"/>
    <lineage>
        <taxon>Eukaryota</taxon>
        <taxon>Fungi</taxon>
        <taxon>Dikarya</taxon>
        <taxon>Basidiomycota</taxon>
        <taxon>Agaricomycotina</taxon>
        <taxon>Agaricomycetes</taxon>
        <taxon>Agaricomycetidae</taxon>
        <taxon>Agaricales</taxon>
        <taxon>Agaricineae</taxon>
        <taxon>Psathyrellaceae</taxon>
        <taxon>Coprinopsis</taxon>
    </lineage>
</organism>
<proteinExistence type="predicted"/>
<dbReference type="RefSeq" id="XP_001836071.2">
    <property type="nucleotide sequence ID" value="XM_001836019.2"/>
</dbReference>
<dbReference type="InterPro" id="IPR011009">
    <property type="entry name" value="Kinase-like_dom_sf"/>
</dbReference>
<keyword evidence="3" id="KW-1185">Reference proteome</keyword>
<dbReference type="AlphaFoldDB" id="A8NSQ9"/>
<dbReference type="EMBL" id="AACS02000008">
    <property type="protein sequence ID" value="EAU85847.2"/>
    <property type="molecule type" value="Genomic_DNA"/>
</dbReference>
<sequence length="280" mass="32831">MGVFDELGRSEVYWRDHYEWFKEQGFELRARYKPGWIPSWKTDPTLKPGLSEDSEMFNRSHLNDATRIADGKHVVLKRIEKSQYPEEVSILRYFSEKPLASNPENHCVPVLAVLNPPDDPEHDIAVLPILRDYDDPPFETIGEVVDYIGQILEGFVFLHEHRVAHRDVRRDNIMMDPHAMGHSSWHFVCPEKTRDYRSEVTHKYTRTERRPRYYIIDFGYSAQFKPEEMPPSTLPKPASDTSLPEYNNLWKPCDPFPIDVYVVGNMIRMDFLDVGVAFFP</sequence>
<gene>
    <name evidence="2" type="ORF">CC1G_05064</name>
</gene>
<dbReference type="KEGG" id="cci:CC1G_05064"/>
<evidence type="ECO:0000313" key="2">
    <source>
        <dbReference type="EMBL" id="EAU85847.2"/>
    </source>
</evidence>
<dbReference type="GO" id="GO:0004672">
    <property type="term" value="F:protein kinase activity"/>
    <property type="evidence" value="ECO:0007669"/>
    <property type="project" value="InterPro"/>
</dbReference>
<dbReference type="GO" id="GO:0005524">
    <property type="term" value="F:ATP binding"/>
    <property type="evidence" value="ECO:0007669"/>
    <property type="project" value="InterPro"/>
</dbReference>
<dbReference type="Gene3D" id="1.10.510.10">
    <property type="entry name" value="Transferase(Phosphotransferase) domain 1"/>
    <property type="match status" value="1"/>
</dbReference>
<evidence type="ECO:0000313" key="3">
    <source>
        <dbReference type="Proteomes" id="UP000001861"/>
    </source>
</evidence>
<dbReference type="STRING" id="240176.A8NSQ9"/>
<dbReference type="SUPFAM" id="SSF56112">
    <property type="entry name" value="Protein kinase-like (PK-like)"/>
    <property type="match status" value="1"/>
</dbReference>
<dbReference type="InterPro" id="IPR000719">
    <property type="entry name" value="Prot_kinase_dom"/>
</dbReference>
<dbReference type="GeneID" id="6012611"/>
<dbReference type="OMA" id="CSEDYTP"/>
<feature type="domain" description="Protein kinase" evidence="1">
    <location>
        <begin position="1"/>
        <end position="280"/>
    </location>
</feature>
<name>A8NSQ9_COPC7</name>
<keyword evidence="2" id="KW-0418">Kinase</keyword>
<dbReference type="HOGENOM" id="CLU_044121_2_1_1"/>
<dbReference type="InParanoid" id="A8NSQ9"/>
<accession>A8NSQ9</accession>
<protein>
    <submittedName>
        <fullName evidence="2">Other/AgaK1 protein kinase</fullName>
    </submittedName>
</protein>
<dbReference type="VEuPathDB" id="FungiDB:CC1G_05064"/>
<dbReference type="Proteomes" id="UP000001861">
    <property type="component" value="Unassembled WGS sequence"/>
</dbReference>
<dbReference type="PROSITE" id="PS50011">
    <property type="entry name" value="PROTEIN_KINASE_DOM"/>
    <property type="match status" value="1"/>
</dbReference>
<dbReference type="eggNOG" id="ENOG502SIC4">
    <property type="taxonomic scope" value="Eukaryota"/>
</dbReference>
<comment type="caution">
    <text evidence="2">The sequence shown here is derived from an EMBL/GenBank/DDBJ whole genome shotgun (WGS) entry which is preliminary data.</text>
</comment>